<dbReference type="Proteomes" id="UP001153620">
    <property type="component" value="Chromosome 1"/>
</dbReference>
<evidence type="ECO:0000313" key="5">
    <source>
        <dbReference type="EMBL" id="CAG9797538.1"/>
    </source>
</evidence>
<evidence type="ECO:0000256" key="1">
    <source>
        <dbReference type="ARBA" id="ARBA00022729"/>
    </source>
</evidence>
<dbReference type="PROSITE" id="PS51450">
    <property type="entry name" value="LRR"/>
    <property type="match status" value="1"/>
</dbReference>
<protein>
    <submittedName>
        <fullName evidence="5">Uncharacterized protein</fullName>
    </submittedName>
</protein>
<dbReference type="InterPro" id="IPR050328">
    <property type="entry name" value="Dev_Immune_Receptor"/>
</dbReference>
<dbReference type="GO" id="GO:0005615">
    <property type="term" value="C:extracellular space"/>
    <property type="evidence" value="ECO:0007669"/>
    <property type="project" value="TreeGrafter"/>
</dbReference>
<feature type="signal peptide" evidence="4">
    <location>
        <begin position="1"/>
        <end position="17"/>
    </location>
</feature>
<keyword evidence="3" id="KW-0812">Transmembrane</keyword>
<keyword evidence="3" id="KW-0472">Membrane</keyword>
<dbReference type="SUPFAM" id="SSF52058">
    <property type="entry name" value="L domain-like"/>
    <property type="match status" value="1"/>
</dbReference>
<evidence type="ECO:0000256" key="4">
    <source>
        <dbReference type="SAM" id="SignalP"/>
    </source>
</evidence>
<name>A0A9N9WL29_9DIPT</name>
<keyword evidence="2" id="KW-0175">Coiled coil</keyword>
<reference evidence="5" key="2">
    <citation type="submission" date="2022-10" db="EMBL/GenBank/DDBJ databases">
        <authorList>
            <consortium name="ENA_rothamsted_submissions"/>
            <consortium name="culmorum"/>
            <person name="King R."/>
        </authorList>
    </citation>
    <scope>NUCLEOTIDE SEQUENCE</scope>
</reference>
<dbReference type="EMBL" id="OU895877">
    <property type="protein sequence ID" value="CAG9797538.1"/>
    <property type="molecule type" value="Genomic_DNA"/>
</dbReference>
<keyword evidence="3" id="KW-1133">Transmembrane helix</keyword>
<dbReference type="PANTHER" id="PTHR24373">
    <property type="entry name" value="SLIT RELATED LEUCINE-RICH REPEAT NEURONAL PROTEIN"/>
    <property type="match status" value="1"/>
</dbReference>
<accession>A0A9N9WL29</accession>
<sequence>MFKISFLIWCFLSFVTSNELICNFIQHIDGYNCEIINSFKEKVTSVKGKHFSNKNNTDIEVLFAPLRSNLSNFPSEACLQFENLLKFDINGPYVTELSRPIFHGCKKIQQVNIMYTKIEEFEENLFYDLDTLEILTISENSLQHLQRDLLKYNKNLKTLDLSYNKITSISTIIPSSVNIVKVFNNPCADRSFHPRDFNKIHEQCPDENKRLSLNLTDTMNKFQELHMLIMKTSAKLNDFGDISESALNELDERLDIAENHQKSYVNRTRDDEREWIEKFKAIEVLKRDLKNLSLKIDKQNEEMSNFKEQQTVNYERVIDQMGKVQQHLNNFSDDRIKFDKLLEQNALESSFDADRKFIYIGFAINALMFAMFILLAFIKINRPTKRDAFLLNPFDS</sequence>
<dbReference type="Pfam" id="PF13855">
    <property type="entry name" value="LRR_8"/>
    <property type="match status" value="1"/>
</dbReference>
<dbReference type="InterPro" id="IPR032675">
    <property type="entry name" value="LRR_dom_sf"/>
</dbReference>
<keyword evidence="6" id="KW-1185">Reference proteome</keyword>
<gene>
    <name evidence="5" type="ORF">CHIRRI_LOCUS536</name>
</gene>
<keyword evidence="1 4" id="KW-0732">Signal</keyword>
<evidence type="ECO:0000256" key="2">
    <source>
        <dbReference type="SAM" id="Coils"/>
    </source>
</evidence>
<reference evidence="5" key="1">
    <citation type="submission" date="2022-01" db="EMBL/GenBank/DDBJ databases">
        <authorList>
            <person name="King R."/>
        </authorList>
    </citation>
    <scope>NUCLEOTIDE SEQUENCE</scope>
</reference>
<dbReference type="PANTHER" id="PTHR24373:SF370">
    <property type="entry name" value="FISH-LIPS, ISOFORM E"/>
    <property type="match status" value="1"/>
</dbReference>
<evidence type="ECO:0000313" key="6">
    <source>
        <dbReference type="Proteomes" id="UP001153620"/>
    </source>
</evidence>
<dbReference type="AlphaFoldDB" id="A0A9N9WL29"/>
<dbReference type="Gene3D" id="3.80.10.10">
    <property type="entry name" value="Ribonuclease Inhibitor"/>
    <property type="match status" value="1"/>
</dbReference>
<organism evidence="5 6">
    <name type="scientific">Chironomus riparius</name>
    <dbReference type="NCBI Taxonomy" id="315576"/>
    <lineage>
        <taxon>Eukaryota</taxon>
        <taxon>Metazoa</taxon>
        <taxon>Ecdysozoa</taxon>
        <taxon>Arthropoda</taxon>
        <taxon>Hexapoda</taxon>
        <taxon>Insecta</taxon>
        <taxon>Pterygota</taxon>
        <taxon>Neoptera</taxon>
        <taxon>Endopterygota</taxon>
        <taxon>Diptera</taxon>
        <taxon>Nematocera</taxon>
        <taxon>Chironomoidea</taxon>
        <taxon>Chironomidae</taxon>
        <taxon>Chironominae</taxon>
        <taxon>Chironomus</taxon>
    </lineage>
</organism>
<dbReference type="GO" id="GO:0031012">
    <property type="term" value="C:extracellular matrix"/>
    <property type="evidence" value="ECO:0007669"/>
    <property type="project" value="TreeGrafter"/>
</dbReference>
<dbReference type="OrthoDB" id="27267at2759"/>
<evidence type="ECO:0000256" key="3">
    <source>
        <dbReference type="SAM" id="Phobius"/>
    </source>
</evidence>
<feature type="chain" id="PRO_5040247355" evidence="4">
    <location>
        <begin position="18"/>
        <end position="396"/>
    </location>
</feature>
<proteinExistence type="predicted"/>
<feature type="transmembrane region" description="Helical" evidence="3">
    <location>
        <begin position="357"/>
        <end position="378"/>
    </location>
</feature>
<dbReference type="InterPro" id="IPR001611">
    <property type="entry name" value="Leu-rich_rpt"/>
</dbReference>
<feature type="coiled-coil region" evidence="2">
    <location>
        <begin position="247"/>
        <end position="309"/>
    </location>
</feature>